<feature type="transmembrane region" description="Helical" evidence="1">
    <location>
        <begin position="93"/>
        <end position="111"/>
    </location>
</feature>
<feature type="transmembrane region" description="Helical" evidence="1">
    <location>
        <begin position="16"/>
        <end position="37"/>
    </location>
</feature>
<feature type="transmembrane region" description="Helical" evidence="1">
    <location>
        <begin position="67"/>
        <end position="86"/>
    </location>
</feature>
<evidence type="ECO:0000313" key="3">
    <source>
        <dbReference type="EMBL" id="MBV2134186.1"/>
    </source>
</evidence>
<comment type="caution">
    <text evidence="3">The sequence shown here is derived from an EMBL/GenBank/DDBJ whole genome shotgun (WGS) entry which is preliminary data.</text>
</comment>
<dbReference type="PANTHER" id="PTHR33741">
    <property type="entry name" value="TRANSMEMBRANE PROTEIN DDB_G0269096-RELATED"/>
    <property type="match status" value="1"/>
</dbReference>
<sequence>MPLARLLKSAAPPAPSWRFTILSLLGAVLAIGAAGWLSRVSGAPWLMASLGASCVLAFGLPDSPLAQPRNIVGGHLLATLVGLLVLHTLGDAWWAGAIAVGLALALMQQTRTLHAPAGANPLVVLASHAPLSFLFTPVLTGSLIVVLVAWGLNNARSRNSYPRYWL</sequence>
<evidence type="ECO:0000259" key="2">
    <source>
        <dbReference type="Pfam" id="PF04982"/>
    </source>
</evidence>
<dbReference type="PANTHER" id="PTHR33741:SF5">
    <property type="entry name" value="TRANSMEMBRANE PROTEIN DDB_G0269096-RELATED"/>
    <property type="match status" value="1"/>
</dbReference>
<organism evidence="3 4">
    <name type="scientific">Geopseudomonas aromaticivorans</name>
    <dbReference type="NCBI Taxonomy" id="2849492"/>
    <lineage>
        <taxon>Bacteria</taxon>
        <taxon>Pseudomonadati</taxon>
        <taxon>Pseudomonadota</taxon>
        <taxon>Gammaproteobacteria</taxon>
        <taxon>Pseudomonadales</taxon>
        <taxon>Pseudomonadaceae</taxon>
        <taxon>Geopseudomonas</taxon>
    </lineage>
</organism>
<feature type="domain" description="HPP transmembrane region" evidence="2">
    <location>
        <begin position="13"/>
        <end position="162"/>
    </location>
</feature>
<keyword evidence="1" id="KW-0472">Membrane</keyword>
<accession>A0ABS6N0P9</accession>
<evidence type="ECO:0000313" key="4">
    <source>
        <dbReference type="Proteomes" id="UP000813068"/>
    </source>
</evidence>
<feature type="transmembrane region" description="Helical" evidence="1">
    <location>
        <begin position="44"/>
        <end position="61"/>
    </location>
</feature>
<name>A0ABS6N0P9_9GAMM</name>
<dbReference type="Pfam" id="PF04982">
    <property type="entry name" value="TM_HPP"/>
    <property type="match status" value="1"/>
</dbReference>
<feature type="transmembrane region" description="Helical" evidence="1">
    <location>
        <begin position="131"/>
        <end position="153"/>
    </location>
</feature>
<keyword evidence="4" id="KW-1185">Reference proteome</keyword>
<reference evidence="3 4" key="1">
    <citation type="submission" date="2021-06" db="EMBL/GenBank/DDBJ databases">
        <title>Differences between aerobic and microaerobic xylene degrading microbial communities.</title>
        <authorList>
            <person name="Banerjee S."/>
            <person name="Tancsics A."/>
        </authorList>
    </citation>
    <scope>NUCLEOTIDE SEQUENCE [LARGE SCALE GENOMIC DNA]</scope>
    <source>
        <strain evidence="3 4">MAP12</strain>
    </source>
</reference>
<keyword evidence="1" id="KW-0812">Transmembrane</keyword>
<dbReference type="RefSeq" id="WP_217682622.1">
    <property type="nucleotide sequence ID" value="NZ_JAHRGL010000049.1"/>
</dbReference>
<keyword evidence="1" id="KW-1133">Transmembrane helix</keyword>
<dbReference type="EMBL" id="JAHRGL010000049">
    <property type="protein sequence ID" value="MBV2134186.1"/>
    <property type="molecule type" value="Genomic_DNA"/>
</dbReference>
<protein>
    <submittedName>
        <fullName evidence="3">HPP family protein</fullName>
    </submittedName>
</protein>
<gene>
    <name evidence="3" type="ORF">KRX52_15510</name>
</gene>
<evidence type="ECO:0000256" key="1">
    <source>
        <dbReference type="SAM" id="Phobius"/>
    </source>
</evidence>
<dbReference type="InterPro" id="IPR007065">
    <property type="entry name" value="HPP"/>
</dbReference>
<proteinExistence type="predicted"/>
<dbReference type="Proteomes" id="UP000813068">
    <property type="component" value="Unassembled WGS sequence"/>
</dbReference>
<dbReference type="InterPro" id="IPR058581">
    <property type="entry name" value="TM_HPP"/>
</dbReference>